<comment type="caution">
    <text evidence="2">The sequence shown here is derived from an EMBL/GenBank/DDBJ whole genome shotgun (WGS) entry which is preliminary data.</text>
</comment>
<dbReference type="VEuPathDB" id="GiardiaDB:GL50803_0027896"/>
<feature type="region of interest" description="Disordered" evidence="1">
    <location>
        <begin position="1761"/>
        <end position="1789"/>
    </location>
</feature>
<gene>
    <name evidence="2" type="ORF">DHA2_27896</name>
</gene>
<name>V6TKN9_GIAIN</name>
<evidence type="ECO:0000313" key="2">
    <source>
        <dbReference type="EMBL" id="ESU39194.1"/>
    </source>
</evidence>
<reference evidence="2 3" key="2">
    <citation type="journal article" date="2013" name="Genome Biol. Evol.">
        <title>Genome sequencing of Giardia lamblia genotypes A2 and B isolates (DH and GS) and comparative analysis with the genomes of genotypes A1 and E (WB and Pig).</title>
        <authorList>
            <person name="Adam R.D."/>
            <person name="Dahlstrom E.W."/>
            <person name="Martens C.A."/>
            <person name="Bruno D.P."/>
            <person name="Barbian K.D."/>
            <person name="Ricklefs S.M."/>
            <person name="Hernandez M.M."/>
            <person name="Narla N.P."/>
            <person name="Patel R.B."/>
            <person name="Porcella S.F."/>
            <person name="Nash T.E."/>
        </authorList>
    </citation>
    <scope>NUCLEOTIDE SEQUENCE [LARGE SCALE GENOMIC DNA]</scope>
    <source>
        <strain evidence="2 3">DH</strain>
    </source>
</reference>
<feature type="compositionally biased region" description="Polar residues" evidence="1">
    <location>
        <begin position="1763"/>
        <end position="1788"/>
    </location>
</feature>
<organism evidence="2 3">
    <name type="scientific">Giardia intestinalis</name>
    <name type="common">Giardia lamblia</name>
    <dbReference type="NCBI Taxonomy" id="5741"/>
    <lineage>
        <taxon>Eukaryota</taxon>
        <taxon>Metamonada</taxon>
        <taxon>Diplomonadida</taxon>
        <taxon>Hexamitidae</taxon>
        <taxon>Giardiinae</taxon>
        <taxon>Giardia</taxon>
    </lineage>
</organism>
<dbReference type="EMBL" id="AHGT01000005">
    <property type="protein sequence ID" value="ESU39194.1"/>
    <property type="molecule type" value="Genomic_DNA"/>
</dbReference>
<dbReference type="VEuPathDB" id="GiardiaDB:QR46_4713"/>
<feature type="non-terminal residue" evidence="2">
    <location>
        <position position="1"/>
    </location>
</feature>
<feature type="compositionally biased region" description="Basic and acidic residues" evidence="1">
    <location>
        <begin position="1660"/>
        <end position="1670"/>
    </location>
</feature>
<feature type="region of interest" description="Disordered" evidence="1">
    <location>
        <begin position="1657"/>
        <end position="1682"/>
    </location>
</feature>
<feature type="compositionally biased region" description="Low complexity" evidence="1">
    <location>
        <begin position="1713"/>
        <end position="1724"/>
    </location>
</feature>
<evidence type="ECO:0000256" key="1">
    <source>
        <dbReference type="SAM" id="MobiDB-lite"/>
    </source>
</evidence>
<feature type="region of interest" description="Disordered" evidence="1">
    <location>
        <begin position="1700"/>
        <end position="1724"/>
    </location>
</feature>
<feature type="region of interest" description="Disordered" evidence="1">
    <location>
        <begin position="1554"/>
        <end position="1573"/>
    </location>
</feature>
<protein>
    <submittedName>
        <fullName evidence="2">Uncharacterized protein</fullName>
    </submittedName>
</protein>
<dbReference type="Proteomes" id="UP000018320">
    <property type="component" value="Unassembled WGS sequence"/>
</dbReference>
<proteinExistence type="predicted"/>
<reference evidence="3" key="1">
    <citation type="submission" date="2012-02" db="EMBL/GenBank/DDBJ databases">
        <title>Genome sequencing of Giardia lamblia Genotypes A2 and B isolates (DH and GS) and comparative analysis with the genomes of Genotypes A1 and E (WB and Pig).</title>
        <authorList>
            <person name="Adam R."/>
            <person name="Dahlstrom E."/>
            <person name="Martens C."/>
            <person name="Bruno D."/>
            <person name="Barbian K."/>
            <person name="Porcella S.F."/>
            <person name="Nash T."/>
        </authorList>
    </citation>
    <scope>NUCLEOTIDE SEQUENCE</scope>
    <source>
        <strain evidence="3">DH</strain>
    </source>
</reference>
<sequence length="1918" mass="211557">VQKASSYKPSPLLPIFSSYLHLKSCMAPNPIIKWKMAIPIIVAQVKEVLSGTYSSTAFIDTSSSICQSLLQDAVAASNAIPLSDRLDVLISSGLVALLLDLFRIDLKPINETTVRFKCLALGTMTQLLKGISSGENTSYVRVQTCLLKSFVALGGMEELAKAMSEPRAGSTQLTNYAVQFLRHFVQVRFGIVCLFRETYESASLLTTYLHTCTGNPDALNEMLEILALYTTTSFSTDEFLLFLSTRVPDFLFERVLSPPAQCPVSSSASTRLATLGLLSDLLERLHTFKQSVAKAILDSGEQVDKALAQYNALLRHQDKIFARLVMDDYLVTNLLGGRDTKAFLSAASTKSPFSLHLSADTSRTMAGDSSIIYQPDVITVRLLSIFFLHCGERRIEAYTRVPFSILESHGPLENRLPLFSVQEEQAIVDYLSVIYSVRMFRSLASFFYSYLDMKTAGLESCSSIPMNDYNEIVGAYLRIILLFLVYSPSFFRQTLIDAALLEYNALQFEASNTQTMKLSSSSGLPGRRKTLMATFFIPLVQNIITPVTYFPTIPVYAAATFGIFCIAVGNTLDYSNFQSLLQIVAEYVSSDAAPLEEVILTKLTNCFMSNSLDFLQDVYIFIDIKPSFSGTLSEGTSTVPRPISSDIILLSSGYNAMCTALYAAQCAHEDPVTSLGHSASFKTKAAASSSLAQSQRTSRMNANLLALYSSSASLKLFSTDKELSLVSACTYLTFLDCLVSLFEVTDQYSEDSHYKLMQEYETYVAPNTIYSLYRRQDVLLLLQSINSPNVTLLCRNTREFLITHVVLLLHDIRSNEPLNASTVTDAISRYIIDLSEALDLELMASASRGQTDFTSLCAMDKLTFCRALLIILCNPYILLATGDNNTLSKVLRKIDQCDSALRITIDDTIQQLNSLLAHEILVKSVHSFCDFYVTNQTTKLVDLPHNLLVNVANDVRRLREIDNLKRVHGTQATDTGLLKTIGSFAQHFDPMIGTGLVPLEINFASLMMQLCDRYGSSLVTIASQNASLAGTQKRGTDLLRYALIIARSLDSDLTYANSKSETCTSQSYSILSTSTSLAQVSRLHSNKIKCKLISHMLQADKLSDGVGMVFMGKRDTLSYKGFGINAAYCLRYAHNTCEKTAMQQVQMAHTKNPTVFMVSSKFSQIQTFKADFGISLPNFRLQLADLLEITAWILEVIKCDYNVRVPEILYSPDLTETGAIPFSSAFVAELFPSYMNNTLELAIQATLKAREDNDRTLRFIDNTKDDSDSILHIIHRKVAIKICESVLESLYKLRLMFFGLLGSKILFNPETSTFDIDYERFPEQNGYIGVYTKDTEGEQAVSAIPYKGKLTAYYFSETNAEVSRMSSVALVALMLTLMQPRRGTGVLAETSLTSFNSCSSPVQHPSPGSLTEQDHEINMEAINLSPLQTVAFTEMLQESLRYGFVMDNNLRYLQVNVKFENIILGNAESNLSINAYIPRVRAFLRKYGNYSFAVPTVTGTEQGVTVRSSLVDDVFTAGKFSDTYVSTKVKGNIGVDNPDHYRHSSKILKALHEENENQSRFSETSGETSSQFGRITEKHSPSLITSHQQVPSRLISTLLNVPKSESNASTYETAEDEFFTRQPHALSVHDVKAGIQDQHEDDAFKLDDIINTNVISNRGPHPEISAEPHDSSSCTSEVGSTPVPCATPNAVVEEATVEDAKAHLSDRRSHRASSISGPGGIPKSIATIKKHALPPPPPAAKSPSSKRSTFIECISASLAERQAPNTSVTPELSSYKDNLSASSASEGSETPVIIQISKSSHELGKLGTLNKDVSHIEGSSDVRVSENATRPIEFGSAMSGVDTNTLVALMDSLSLDVKQVIEKHHASKESSPLMRGEYEERLEKEITPVPCALSNETLDSIITSLKDIPKLGPPPLFT</sequence>
<feature type="compositionally biased region" description="Polar residues" evidence="1">
    <location>
        <begin position="1558"/>
        <end position="1573"/>
    </location>
</feature>
<accession>V6TKN9</accession>
<dbReference type="VEuPathDB" id="GiardiaDB:DHA2_27896"/>
<dbReference type="VEuPathDB" id="GiardiaDB:GL50581_4217"/>
<evidence type="ECO:0000313" key="3">
    <source>
        <dbReference type="Proteomes" id="UP000018320"/>
    </source>
</evidence>